<evidence type="ECO:0000313" key="2">
    <source>
        <dbReference type="EMBL" id="KAJ7100745.1"/>
    </source>
</evidence>
<keyword evidence="3" id="KW-1185">Reference proteome</keyword>
<dbReference type="Proteomes" id="UP001222325">
    <property type="component" value="Unassembled WGS sequence"/>
</dbReference>
<gene>
    <name evidence="2" type="ORF">B0H15DRAFT_796449</name>
</gene>
<proteinExistence type="predicted"/>
<reference evidence="2" key="1">
    <citation type="submission" date="2023-03" db="EMBL/GenBank/DDBJ databases">
        <title>Massive genome expansion in bonnet fungi (Mycena s.s.) driven by repeated elements and novel gene families across ecological guilds.</title>
        <authorList>
            <consortium name="Lawrence Berkeley National Laboratory"/>
            <person name="Harder C.B."/>
            <person name="Miyauchi S."/>
            <person name="Viragh M."/>
            <person name="Kuo A."/>
            <person name="Thoen E."/>
            <person name="Andreopoulos B."/>
            <person name="Lu D."/>
            <person name="Skrede I."/>
            <person name="Drula E."/>
            <person name="Henrissat B."/>
            <person name="Morin E."/>
            <person name="Kohler A."/>
            <person name="Barry K."/>
            <person name="LaButti K."/>
            <person name="Morin E."/>
            <person name="Salamov A."/>
            <person name="Lipzen A."/>
            <person name="Mereny Z."/>
            <person name="Hegedus B."/>
            <person name="Baldrian P."/>
            <person name="Stursova M."/>
            <person name="Weitz H."/>
            <person name="Taylor A."/>
            <person name="Grigoriev I.V."/>
            <person name="Nagy L.G."/>
            <person name="Martin F."/>
            <person name="Kauserud H."/>
        </authorList>
    </citation>
    <scope>NUCLEOTIDE SEQUENCE</scope>
    <source>
        <strain evidence="2">CBHHK173m</strain>
    </source>
</reference>
<comment type="caution">
    <text evidence="2">The sequence shown here is derived from an EMBL/GenBank/DDBJ whole genome shotgun (WGS) entry which is preliminary data.</text>
</comment>
<evidence type="ECO:0000256" key="1">
    <source>
        <dbReference type="SAM" id="SignalP"/>
    </source>
</evidence>
<protein>
    <submittedName>
        <fullName evidence="2">Uncharacterized protein</fullName>
    </submittedName>
</protein>
<name>A0AAD6Y0C1_9AGAR</name>
<dbReference type="EMBL" id="JARJCN010000005">
    <property type="protein sequence ID" value="KAJ7100745.1"/>
    <property type="molecule type" value="Genomic_DNA"/>
</dbReference>
<evidence type="ECO:0000313" key="3">
    <source>
        <dbReference type="Proteomes" id="UP001222325"/>
    </source>
</evidence>
<accession>A0AAD6Y0C1</accession>
<dbReference type="AlphaFoldDB" id="A0AAD6Y0C1"/>
<sequence length="179" mass="17752">MLFKFLSVLASLALAHTALATPVARAACNPTMAGTEITIASGALAVGYARSTAGAPLVSKNRSAAAGEWIAEPSTVANGGFVLRDAASAGLYATWTSGALALEPLVAPEDGKQGWGFVCAECHDSSTVGAGGVIASACNVVSGWTGQCLQIGSAAGAPVAVANCADLGAGTQYFEVYRA</sequence>
<feature type="signal peptide" evidence="1">
    <location>
        <begin position="1"/>
        <end position="20"/>
    </location>
</feature>
<feature type="chain" id="PRO_5041905847" evidence="1">
    <location>
        <begin position="21"/>
        <end position="179"/>
    </location>
</feature>
<keyword evidence="1" id="KW-0732">Signal</keyword>
<organism evidence="2 3">
    <name type="scientific">Mycena belliarum</name>
    <dbReference type="NCBI Taxonomy" id="1033014"/>
    <lineage>
        <taxon>Eukaryota</taxon>
        <taxon>Fungi</taxon>
        <taxon>Dikarya</taxon>
        <taxon>Basidiomycota</taxon>
        <taxon>Agaricomycotina</taxon>
        <taxon>Agaricomycetes</taxon>
        <taxon>Agaricomycetidae</taxon>
        <taxon>Agaricales</taxon>
        <taxon>Marasmiineae</taxon>
        <taxon>Mycenaceae</taxon>
        <taxon>Mycena</taxon>
    </lineage>
</organism>